<dbReference type="GO" id="GO:0006433">
    <property type="term" value="P:prolyl-tRNA aminoacylation"/>
    <property type="evidence" value="ECO:0007669"/>
    <property type="project" value="InterPro"/>
</dbReference>
<evidence type="ECO:0000313" key="1">
    <source>
        <dbReference type="EMBL" id="SEF23493.1"/>
    </source>
</evidence>
<accession>A0A1H5QBG7</accession>
<dbReference type="Gene3D" id="3.40.50.800">
    <property type="entry name" value="Anticodon-binding domain"/>
    <property type="match status" value="1"/>
</dbReference>
<dbReference type="PANTHER" id="PTHR43382:SF2">
    <property type="entry name" value="BIFUNCTIONAL GLUTAMATE_PROLINE--TRNA LIGASE"/>
    <property type="match status" value="1"/>
</dbReference>
<reference evidence="2" key="1">
    <citation type="submission" date="2016-10" db="EMBL/GenBank/DDBJ databases">
        <authorList>
            <person name="Varghese N."/>
            <person name="Submissions S."/>
        </authorList>
    </citation>
    <scope>NUCLEOTIDE SEQUENCE [LARGE SCALE GENOMIC DNA]</scope>
    <source>
        <strain evidence="2">DSM 44654</strain>
    </source>
</reference>
<dbReference type="GO" id="GO:0017101">
    <property type="term" value="C:aminoacyl-tRNA synthetase multienzyme complex"/>
    <property type="evidence" value="ECO:0007669"/>
    <property type="project" value="TreeGrafter"/>
</dbReference>
<dbReference type="InterPro" id="IPR004499">
    <property type="entry name" value="Pro-tRNA-ligase_IIa_arc-type"/>
</dbReference>
<gene>
    <name evidence="1" type="ORF">SAMN05421837_102209</name>
</gene>
<dbReference type="Gene3D" id="3.30.930.10">
    <property type="entry name" value="Bira Bifunctional Protein, Domain 2"/>
    <property type="match status" value="1"/>
</dbReference>
<dbReference type="SUPFAM" id="SSF55681">
    <property type="entry name" value="Class II aaRS and biotin synthetases"/>
    <property type="match status" value="1"/>
</dbReference>
<organism evidence="1 2">
    <name type="scientific">Amycolatopsis pretoriensis</name>
    <dbReference type="NCBI Taxonomy" id="218821"/>
    <lineage>
        <taxon>Bacteria</taxon>
        <taxon>Bacillati</taxon>
        <taxon>Actinomycetota</taxon>
        <taxon>Actinomycetes</taxon>
        <taxon>Pseudonocardiales</taxon>
        <taxon>Pseudonocardiaceae</taxon>
        <taxon>Amycolatopsis</taxon>
    </lineage>
</organism>
<evidence type="ECO:0000313" key="2">
    <source>
        <dbReference type="Proteomes" id="UP000198878"/>
    </source>
</evidence>
<dbReference type="PANTHER" id="PTHR43382">
    <property type="entry name" value="PROLYL-TRNA SYNTHETASE"/>
    <property type="match status" value="1"/>
</dbReference>
<sequence>MTELDSSLLLSFDDGAPPPPPAPLPAALDWRPPPPDAAPVTALVDSAAAGDFDLGDFTTSLLQADVLDTTAIDLPGATVTLPYGMRLLRRMEPILRSIYEQHGYEEYDYPLLVPAASLEPTRTLMPLRNSLVIAGDDNDWAAGRKRMVLTPTGEAAVYTHWARTVRSRTDLPIRGYRRTRYYRPARAGRSVFRAIEALDVFEFQSCFAEEREAREGFADALKMSREVSTALHVPALWATRPPWTNNDAVSDLTVGADVPLPQGSTIQVGSVYQQGQRFSRAYGVAYRESGERINTWHVTGALTRRLLLMHLMLGMDSQGELLVHPDLAPVQIGLTMSTADPAQRAEARELTDLLAVRGVRCELQFPENRNRVSRLQRVWRRQGVPLRIYLQPARKPGERIKVVVVRADTRDEAVLLPGRLAGLAQGLVRALDEVGVGYLRRTLGFVARRCRPADRHTAKEVLADRAVAVFPLTAGRLEVEEVASWGLGEVLGLRRVAEPRPCVVTGKPTRAVAFVSARR</sequence>
<dbReference type="GO" id="GO:0005737">
    <property type="term" value="C:cytoplasm"/>
    <property type="evidence" value="ECO:0007669"/>
    <property type="project" value="InterPro"/>
</dbReference>
<dbReference type="OrthoDB" id="9182218at2"/>
<keyword evidence="1" id="KW-0436">Ligase</keyword>
<dbReference type="Proteomes" id="UP000198878">
    <property type="component" value="Unassembled WGS sequence"/>
</dbReference>
<dbReference type="STRING" id="218821.SAMN05421837_102209"/>
<dbReference type="InterPro" id="IPR045864">
    <property type="entry name" value="aa-tRNA-synth_II/BPL/LPL"/>
</dbReference>
<keyword evidence="2" id="KW-1185">Reference proteome</keyword>
<dbReference type="RefSeq" id="WP_143050931.1">
    <property type="nucleotide sequence ID" value="NZ_FNUJ01000002.1"/>
</dbReference>
<proteinExistence type="predicted"/>
<protein>
    <submittedName>
        <fullName evidence="1">Prolyl-tRNA synthetase</fullName>
    </submittedName>
</protein>
<dbReference type="GO" id="GO:0005524">
    <property type="term" value="F:ATP binding"/>
    <property type="evidence" value="ECO:0007669"/>
    <property type="project" value="InterPro"/>
</dbReference>
<dbReference type="EMBL" id="FNUJ01000002">
    <property type="protein sequence ID" value="SEF23493.1"/>
    <property type="molecule type" value="Genomic_DNA"/>
</dbReference>
<dbReference type="GO" id="GO:0004827">
    <property type="term" value="F:proline-tRNA ligase activity"/>
    <property type="evidence" value="ECO:0007669"/>
    <property type="project" value="InterPro"/>
</dbReference>
<dbReference type="AlphaFoldDB" id="A0A1H5QBG7"/>
<name>A0A1H5QBG7_9PSEU</name>
<keyword evidence="1" id="KW-0030">Aminoacyl-tRNA synthetase</keyword>
<dbReference type="InterPro" id="IPR036621">
    <property type="entry name" value="Anticodon-bd_dom_sf"/>
</dbReference>